<sequence>MPSSIASSPPTLLFDEEKDASTSRAPSTTASSPPANPLSECAGSSRAPSEEPAESDYEDATNMDLERRLAKLRKVLEKSKIYSQILHDRLEQDKLRQKQIQEQQRSKVGSKRSRGAADQGGGKKKLKKTTNGKAVAQEDSDEKTAEETVFQQPRLITGATLKPYQLEGLQWMVSLDQNGISGILADEMGLGKTLQTIAFSAYLRERNNSRPFLIVCPLSVLHNWIAEYEKFAPSIPVCMYHGTPEERAELRRTVMSLTEIHKTDEEKAKTKKKAPRKSRSGRKLKRTAKAAVVEDESEEEEKEPEPLSSFPVVVTTYDIIMRDRVHLSRYQWGYIVVDEGHRLKNLNCKLMTEIKKYSSAGRMILTGTPLHNNLAELWSLLNFILPDIFDDIETFQAWFNLPSLQETLPQEQSSSIITSLHAILKPFLLRRLKVDVEMNLPPKKEYVLYAPLSVRQREAYDKVLDGQIRQWLISGGTEGKQSKPVAVEAPVAAKADDETIGKRLARRAKGKKSYAVDGDDDEYFELLEQGEFDERGRRRKLTKEEEEEEEARIGREHQARQKGAFFLVVSLASANVPPVRQVNNMRLQNTVMQLRKVCSHPFLFDWPIDPKTMQPIIGEELVNASGKMMVLDRLLRELFRRGHKVLLFSQFTTMLDIIEDWAVENMGWSICRIDGSSSPLDRKAEMERFQTGGDDPDAPRLFLLSTRAGGLGINLVAADTVIFYDQDWNPQMDAQAQDRAHRIGQTKPVLIFRLVSAHTIETNIMQRAAEKRKLEALVIAKGKFRKPAAAAPAANNRRETAAEMAAELLRLEGEKIEVVPDTKEGKARVLSDEDLDMLLDRSPEVFADRGKGWTSTTARTTTPSAAGRSPSGRGKRTAFAVYEAPAEEGNDVLARMFGENDADD</sequence>
<feature type="region of interest" description="Disordered" evidence="4">
    <location>
        <begin position="96"/>
        <end position="147"/>
    </location>
</feature>
<evidence type="ECO:0000313" key="8">
    <source>
        <dbReference type="Proteomes" id="UP000001861"/>
    </source>
</evidence>
<dbReference type="InParanoid" id="A8P223"/>
<dbReference type="InterPro" id="IPR014001">
    <property type="entry name" value="Helicase_ATP-bd"/>
</dbReference>
<dbReference type="InterPro" id="IPR038718">
    <property type="entry name" value="SNF2-like_sf"/>
</dbReference>
<dbReference type="CDD" id="cd18793">
    <property type="entry name" value="SF2_C_SNF"/>
    <property type="match status" value="1"/>
</dbReference>
<dbReference type="InterPro" id="IPR000330">
    <property type="entry name" value="SNF2_N"/>
</dbReference>
<dbReference type="GO" id="GO:0016787">
    <property type="term" value="F:hydrolase activity"/>
    <property type="evidence" value="ECO:0007669"/>
    <property type="project" value="UniProtKB-KW"/>
</dbReference>
<dbReference type="Pfam" id="PF00176">
    <property type="entry name" value="SNF2-rel_dom"/>
    <property type="match status" value="1"/>
</dbReference>
<feature type="compositionally biased region" description="Polar residues" evidence="4">
    <location>
        <begin position="1"/>
        <end position="10"/>
    </location>
</feature>
<dbReference type="EMBL" id="AACS02000013">
    <property type="protein sequence ID" value="EAU83594.1"/>
    <property type="molecule type" value="Genomic_DNA"/>
</dbReference>
<feature type="compositionally biased region" description="Basic residues" evidence="4">
    <location>
        <begin position="269"/>
        <end position="288"/>
    </location>
</feature>
<dbReference type="GO" id="GO:0005524">
    <property type="term" value="F:ATP binding"/>
    <property type="evidence" value="ECO:0007669"/>
    <property type="project" value="InterPro"/>
</dbReference>
<evidence type="ECO:0000256" key="3">
    <source>
        <dbReference type="ARBA" id="ARBA00022840"/>
    </source>
</evidence>
<feature type="compositionally biased region" description="Acidic residues" evidence="4">
    <location>
        <begin position="293"/>
        <end position="303"/>
    </location>
</feature>
<name>A8P223_COPC7</name>
<feature type="compositionally biased region" description="Polar residues" evidence="4">
    <location>
        <begin position="98"/>
        <end position="107"/>
    </location>
</feature>
<keyword evidence="2" id="KW-0378">Hydrolase</keyword>
<feature type="compositionally biased region" description="Low complexity" evidence="4">
    <location>
        <begin position="854"/>
        <end position="869"/>
    </location>
</feature>
<dbReference type="VEuPathDB" id="FungiDB:CC1G_07967"/>
<dbReference type="SMART" id="SM00490">
    <property type="entry name" value="HELICc"/>
    <property type="match status" value="1"/>
</dbReference>
<dbReference type="InterPro" id="IPR001650">
    <property type="entry name" value="Helicase_C-like"/>
</dbReference>
<evidence type="ECO:0000256" key="4">
    <source>
        <dbReference type="SAM" id="MobiDB-lite"/>
    </source>
</evidence>
<dbReference type="STRING" id="240176.A8P223"/>
<dbReference type="SUPFAM" id="SSF52540">
    <property type="entry name" value="P-loop containing nucleoside triphosphate hydrolases"/>
    <property type="match status" value="2"/>
</dbReference>
<reference evidence="7 8" key="1">
    <citation type="journal article" date="2010" name="Proc. Natl. Acad. Sci. U.S.A.">
        <title>Insights into evolution of multicellular fungi from the assembled chromosomes of the mushroom Coprinopsis cinerea (Coprinus cinereus).</title>
        <authorList>
            <person name="Stajich J.E."/>
            <person name="Wilke S.K."/>
            <person name="Ahren D."/>
            <person name="Au C.H."/>
            <person name="Birren B.W."/>
            <person name="Borodovsky M."/>
            <person name="Burns C."/>
            <person name="Canback B."/>
            <person name="Casselton L.A."/>
            <person name="Cheng C.K."/>
            <person name="Deng J."/>
            <person name="Dietrich F.S."/>
            <person name="Fargo D.C."/>
            <person name="Farman M.L."/>
            <person name="Gathman A.C."/>
            <person name="Goldberg J."/>
            <person name="Guigo R."/>
            <person name="Hoegger P.J."/>
            <person name="Hooker J.B."/>
            <person name="Huggins A."/>
            <person name="James T.Y."/>
            <person name="Kamada T."/>
            <person name="Kilaru S."/>
            <person name="Kodira C."/>
            <person name="Kues U."/>
            <person name="Kupfer D."/>
            <person name="Kwan H.S."/>
            <person name="Lomsadze A."/>
            <person name="Li W."/>
            <person name="Lilly W.W."/>
            <person name="Ma L.J."/>
            <person name="Mackey A.J."/>
            <person name="Manning G."/>
            <person name="Martin F."/>
            <person name="Muraguchi H."/>
            <person name="Natvig D.O."/>
            <person name="Palmerini H."/>
            <person name="Ramesh M.A."/>
            <person name="Rehmeyer C.J."/>
            <person name="Roe B.A."/>
            <person name="Shenoy N."/>
            <person name="Stanke M."/>
            <person name="Ter-Hovhannisyan V."/>
            <person name="Tunlid A."/>
            <person name="Velagapudi R."/>
            <person name="Vision T.J."/>
            <person name="Zeng Q."/>
            <person name="Zolan M.E."/>
            <person name="Pukkila P.J."/>
        </authorList>
    </citation>
    <scope>NUCLEOTIDE SEQUENCE [LARGE SCALE GENOMIC DNA]</scope>
    <source>
        <strain evidence="8">Okayama-7 / 130 / ATCC MYA-4618 / FGSC 9003</strain>
    </source>
</reference>
<dbReference type="AlphaFoldDB" id="A8P223"/>
<dbReference type="OMA" id="WNICRID"/>
<dbReference type="Pfam" id="PF00271">
    <property type="entry name" value="Helicase_C"/>
    <property type="match status" value="1"/>
</dbReference>
<dbReference type="Gene3D" id="3.40.50.10810">
    <property type="entry name" value="Tandem AAA-ATPase domain"/>
    <property type="match status" value="1"/>
</dbReference>
<feature type="compositionally biased region" description="Acidic residues" evidence="4">
    <location>
        <begin position="51"/>
        <end position="61"/>
    </location>
</feature>
<dbReference type="OrthoDB" id="5857104at2759"/>
<evidence type="ECO:0000259" key="6">
    <source>
        <dbReference type="PROSITE" id="PS51194"/>
    </source>
</evidence>
<comment type="caution">
    <text evidence="7">The sequence shown here is derived from an EMBL/GenBank/DDBJ whole genome shotgun (WGS) entry which is preliminary data.</text>
</comment>
<feature type="domain" description="Helicase ATP-binding" evidence="5">
    <location>
        <begin position="173"/>
        <end position="387"/>
    </location>
</feature>
<dbReference type="PANTHER" id="PTHR10799">
    <property type="entry name" value="SNF2/RAD54 HELICASE FAMILY"/>
    <property type="match status" value="1"/>
</dbReference>
<feature type="region of interest" description="Disordered" evidence="4">
    <location>
        <begin position="1"/>
        <end position="63"/>
    </location>
</feature>
<dbReference type="eggNOG" id="KOG0385">
    <property type="taxonomic scope" value="Eukaryota"/>
</dbReference>
<accession>A8P223</accession>
<dbReference type="Proteomes" id="UP000001861">
    <property type="component" value="Unassembled WGS sequence"/>
</dbReference>
<evidence type="ECO:0000259" key="5">
    <source>
        <dbReference type="PROSITE" id="PS51192"/>
    </source>
</evidence>
<dbReference type="PROSITE" id="PS51194">
    <property type="entry name" value="HELICASE_CTER"/>
    <property type="match status" value="1"/>
</dbReference>
<evidence type="ECO:0000256" key="2">
    <source>
        <dbReference type="ARBA" id="ARBA00022801"/>
    </source>
</evidence>
<dbReference type="GeneID" id="6014799"/>
<keyword evidence="8" id="KW-1185">Reference proteome</keyword>
<gene>
    <name evidence="7" type="ORF">CC1G_07967</name>
</gene>
<feature type="compositionally biased region" description="Low complexity" evidence="4">
    <location>
        <begin position="22"/>
        <end position="33"/>
    </location>
</feature>
<dbReference type="InterPro" id="IPR049730">
    <property type="entry name" value="SNF2/RAD54-like_C"/>
</dbReference>
<dbReference type="KEGG" id="cci:CC1G_07967"/>
<dbReference type="InterPro" id="IPR027417">
    <property type="entry name" value="P-loop_NTPase"/>
</dbReference>
<feature type="domain" description="Helicase C-terminal" evidence="6">
    <location>
        <begin position="630"/>
        <end position="785"/>
    </location>
</feature>
<feature type="region of interest" description="Disordered" evidence="4">
    <location>
        <begin position="849"/>
        <end position="877"/>
    </location>
</feature>
<proteinExistence type="predicted"/>
<feature type="region of interest" description="Disordered" evidence="4">
    <location>
        <begin position="261"/>
        <end position="305"/>
    </location>
</feature>
<keyword evidence="3" id="KW-0067">ATP-binding</keyword>
<dbReference type="RefSeq" id="XP_001838226.1">
    <property type="nucleotide sequence ID" value="XM_001838174.1"/>
</dbReference>
<dbReference type="Gene3D" id="3.40.50.300">
    <property type="entry name" value="P-loop containing nucleotide triphosphate hydrolases"/>
    <property type="match status" value="1"/>
</dbReference>
<evidence type="ECO:0000256" key="1">
    <source>
        <dbReference type="ARBA" id="ARBA00022741"/>
    </source>
</evidence>
<organism evidence="7 8">
    <name type="scientific">Coprinopsis cinerea (strain Okayama-7 / 130 / ATCC MYA-4618 / FGSC 9003)</name>
    <name type="common">Inky cap fungus</name>
    <name type="synonym">Hormographiella aspergillata</name>
    <dbReference type="NCBI Taxonomy" id="240176"/>
    <lineage>
        <taxon>Eukaryota</taxon>
        <taxon>Fungi</taxon>
        <taxon>Dikarya</taxon>
        <taxon>Basidiomycota</taxon>
        <taxon>Agaricomycotina</taxon>
        <taxon>Agaricomycetes</taxon>
        <taxon>Agaricomycetidae</taxon>
        <taxon>Agaricales</taxon>
        <taxon>Agaricineae</taxon>
        <taxon>Psathyrellaceae</taxon>
        <taxon>Coprinopsis</taxon>
    </lineage>
</organism>
<evidence type="ECO:0000313" key="7">
    <source>
        <dbReference type="EMBL" id="EAU83594.1"/>
    </source>
</evidence>
<keyword evidence="1" id="KW-0547">Nucleotide-binding</keyword>
<dbReference type="PROSITE" id="PS51192">
    <property type="entry name" value="HELICASE_ATP_BIND_1"/>
    <property type="match status" value="1"/>
</dbReference>
<protein>
    <submittedName>
        <fullName evidence="7">SNF2-family ATP dependent chromatin remodeling factor snf21</fullName>
    </submittedName>
</protein>
<dbReference type="SMART" id="SM00487">
    <property type="entry name" value="DEXDc"/>
    <property type="match status" value="1"/>
</dbReference>